<sequence length="299" mass="30950">MGGVAAAAGAVVVAVVGVVAVAAVGGRGALRVRAAVLLAPVVVQIVEGQLPHALLHGLAVEEELHVDAPVRGGDDGRAVGAAVDLGEDPLPLGVAHAVGLVDDDQVGDAQMPVDLGVPLPGGVELGGVDDLHEAAVHDVGVLAGEHHPHELLRLREPARLDDDDVDAGGGAGEPLQVLVELTGVHGTAEAAVAERDGGVAERSGDSHGVDLDGPEVVDDRADPAAAAAVEQVVQECRLPRAEKAREYDNRNLLLTHVRPLASTRIKLDQVAQDAYTSRRRRCTTIEDRPRICARRRAGW</sequence>
<gene>
    <name evidence="1" type="ORF">STRAU_3717</name>
</gene>
<dbReference type="AlphaFoldDB" id="S4AP03"/>
<accession>S4AP03</accession>
<organism evidence="1 2">
    <name type="scientific">Streptomyces aurantiacus JA 4570</name>
    <dbReference type="NCBI Taxonomy" id="1286094"/>
    <lineage>
        <taxon>Bacteria</taxon>
        <taxon>Bacillati</taxon>
        <taxon>Actinomycetota</taxon>
        <taxon>Actinomycetes</taxon>
        <taxon>Kitasatosporales</taxon>
        <taxon>Streptomycetaceae</taxon>
        <taxon>Streptomyces</taxon>
        <taxon>Streptomyces aurantiacus group</taxon>
    </lineage>
</organism>
<dbReference type="PATRIC" id="fig|1286094.4.peg.3677"/>
<protein>
    <submittedName>
        <fullName evidence="1">Uncharacterized protein</fullName>
    </submittedName>
</protein>
<dbReference type="EMBL" id="AOPZ01000176">
    <property type="protein sequence ID" value="EPH43187.1"/>
    <property type="molecule type" value="Genomic_DNA"/>
</dbReference>
<keyword evidence="2" id="KW-1185">Reference proteome</keyword>
<reference evidence="1 2" key="1">
    <citation type="submission" date="2013-02" db="EMBL/GenBank/DDBJ databases">
        <title>Draft Genome Sequence of Streptomyces aurantiacus, Which Produces Setomimycin.</title>
        <authorList>
            <person name="Gruening B.A."/>
            <person name="Praeg A."/>
            <person name="Erxleben A."/>
            <person name="Guenther S."/>
            <person name="Mueller M."/>
        </authorList>
    </citation>
    <scope>NUCLEOTIDE SEQUENCE [LARGE SCALE GENOMIC DNA]</scope>
    <source>
        <strain evidence="1 2">JA 4570</strain>
    </source>
</reference>
<evidence type="ECO:0000313" key="1">
    <source>
        <dbReference type="EMBL" id="EPH43187.1"/>
    </source>
</evidence>
<name>S4AP03_9ACTN</name>
<proteinExistence type="predicted"/>
<evidence type="ECO:0000313" key="2">
    <source>
        <dbReference type="Proteomes" id="UP000014629"/>
    </source>
</evidence>
<dbReference type="Proteomes" id="UP000014629">
    <property type="component" value="Unassembled WGS sequence"/>
</dbReference>
<comment type="caution">
    <text evidence="1">The sequence shown here is derived from an EMBL/GenBank/DDBJ whole genome shotgun (WGS) entry which is preliminary data.</text>
</comment>